<name>A0A151Y645_9GAMM</name>
<dbReference type="GO" id="GO:0016020">
    <property type="term" value="C:membrane"/>
    <property type="evidence" value="ECO:0007669"/>
    <property type="project" value="UniProtKB-SubCell"/>
</dbReference>
<evidence type="ECO:0000313" key="13">
    <source>
        <dbReference type="EMBL" id="KYQ73459.1"/>
    </source>
</evidence>
<dbReference type="InterPro" id="IPR004387">
    <property type="entry name" value="Pept_M50_Zn"/>
</dbReference>
<dbReference type="EC" id="3.4.24.-" evidence="11"/>
<keyword evidence="11" id="KW-0479">Metal-binding</keyword>
<protein>
    <recommendedName>
        <fullName evidence="11">Zinc metalloprotease</fullName>
        <ecNumber evidence="11">3.4.24.-</ecNumber>
    </recommendedName>
</protein>
<dbReference type="PANTHER" id="PTHR42837:SF2">
    <property type="entry name" value="MEMBRANE METALLOPROTEASE ARASP2, CHLOROPLASTIC-RELATED"/>
    <property type="match status" value="1"/>
</dbReference>
<accession>A0A151Y645</accession>
<evidence type="ECO:0000256" key="2">
    <source>
        <dbReference type="ARBA" id="ARBA00004141"/>
    </source>
</evidence>
<dbReference type="EMBL" id="LUAW01000003">
    <property type="protein sequence ID" value="KYQ73459.1"/>
    <property type="molecule type" value="Genomic_DNA"/>
</dbReference>
<evidence type="ECO:0000256" key="11">
    <source>
        <dbReference type="RuleBase" id="RU362031"/>
    </source>
</evidence>
<keyword evidence="6 11" id="KW-0378">Hydrolase</keyword>
<dbReference type="PANTHER" id="PTHR42837">
    <property type="entry name" value="REGULATOR OF SIGMA-E PROTEASE RSEP"/>
    <property type="match status" value="1"/>
</dbReference>
<evidence type="ECO:0000256" key="3">
    <source>
        <dbReference type="ARBA" id="ARBA00007931"/>
    </source>
</evidence>
<dbReference type="InterPro" id="IPR036034">
    <property type="entry name" value="PDZ_sf"/>
</dbReference>
<dbReference type="CDD" id="cd23081">
    <property type="entry name" value="cpPDZ_EcRseP-like"/>
    <property type="match status" value="1"/>
</dbReference>
<dbReference type="RefSeq" id="WP_067665673.1">
    <property type="nucleotide sequence ID" value="NZ_CBCSIK010000007.1"/>
</dbReference>
<dbReference type="GO" id="GO:0006508">
    <property type="term" value="P:proteolysis"/>
    <property type="evidence" value="ECO:0007669"/>
    <property type="project" value="UniProtKB-KW"/>
</dbReference>
<comment type="caution">
    <text evidence="13">The sequence shown here is derived from an EMBL/GenBank/DDBJ whole genome shotgun (WGS) entry which is preliminary data.</text>
</comment>
<evidence type="ECO:0000256" key="9">
    <source>
        <dbReference type="ARBA" id="ARBA00023049"/>
    </source>
</evidence>
<organism evidence="13 14">
    <name type="scientific">Acinetobacter pragensis</name>
    <dbReference type="NCBI Taxonomy" id="1806892"/>
    <lineage>
        <taxon>Bacteria</taxon>
        <taxon>Pseudomonadati</taxon>
        <taxon>Pseudomonadota</taxon>
        <taxon>Gammaproteobacteria</taxon>
        <taxon>Moraxellales</taxon>
        <taxon>Moraxellaceae</taxon>
        <taxon>Acinetobacter</taxon>
    </lineage>
</organism>
<dbReference type="AlphaFoldDB" id="A0A151Y645"/>
<dbReference type="SMART" id="SM00228">
    <property type="entry name" value="PDZ"/>
    <property type="match status" value="2"/>
</dbReference>
<feature type="transmembrane region" description="Helical" evidence="11">
    <location>
        <begin position="380"/>
        <end position="401"/>
    </location>
</feature>
<evidence type="ECO:0000313" key="14">
    <source>
        <dbReference type="Proteomes" id="UP000076276"/>
    </source>
</evidence>
<evidence type="ECO:0000256" key="8">
    <source>
        <dbReference type="ARBA" id="ARBA00022989"/>
    </source>
</evidence>
<dbReference type="GO" id="GO:0046872">
    <property type="term" value="F:metal ion binding"/>
    <property type="evidence" value="ECO:0007669"/>
    <property type="project" value="UniProtKB-KW"/>
</dbReference>
<dbReference type="OrthoDB" id="9782003at2"/>
<keyword evidence="10 11" id="KW-0472">Membrane</keyword>
<evidence type="ECO:0000256" key="5">
    <source>
        <dbReference type="ARBA" id="ARBA00022692"/>
    </source>
</evidence>
<feature type="transmembrane region" description="Helical" evidence="11">
    <location>
        <begin position="98"/>
        <end position="120"/>
    </location>
</feature>
<comment type="similarity">
    <text evidence="3 11">Belongs to the peptidase M50B family.</text>
</comment>
<dbReference type="Pfam" id="PF02163">
    <property type="entry name" value="Peptidase_M50"/>
    <property type="match status" value="1"/>
</dbReference>
<dbReference type="SUPFAM" id="SSF50156">
    <property type="entry name" value="PDZ domain-like"/>
    <property type="match status" value="2"/>
</dbReference>
<keyword evidence="7 11" id="KW-0862">Zinc</keyword>
<dbReference type="Proteomes" id="UP000076276">
    <property type="component" value="Unassembled WGS sequence"/>
</dbReference>
<comment type="cofactor">
    <cofactor evidence="1 11">
        <name>Zn(2+)</name>
        <dbReference type="ChEBI" id="CHEBI:29105"/>
    </cofactor>
</comment>
<dbReference type="InterPro" id="IPR008915">
    <property type="entry name" value="Peptidase_M50"/>
</dbReference>
<evidence type="ECO:0000256" key="7">
    <source>
        <dbReference type="ARBA" id="ARBA00022833"/>
    </source>
</evidence>
<keyword evidence="5 11" id="KW-0812">Transmembrane</keyword>
<evidence type="ECO:0000256" key="4">
    <source>
        <dbReference type="ARBA" id="ARBA00022670"/>
    </source>
</evidence>
<dbReference type="STRING" id="1806892.AZH43_05340"/>
<comment type="subcellular location">
    <subcellularLocation>
        <location evidence="2">Membrane</location>
        <topology evidence="2">Multi-pass membrane protein</topology>
    </subcellularLocation>
</comment>
<dbReference type="Gene3D" id="2.30.42.10">
    <property type="match status" value="2"/>
</dbReference>
<dbReference type="GO" id="GO:0004222">
    <property type="term" value="F:metalloendopeptidase activity"/>
    <property type="evidence" value="ECO:0007669"/>
    <property type="project" value="InterPro"/>
</dbReference>
<keyword evidence="8 11" id="KW-1133">Transmembrane helix</keyword>
<feature type="domain" description="PDZ" evidence="12">
    <location>
        <begin position="114"/>
        <end position="185"/>
    </location>
</feature>
<keyword evidence="9 11" id="KW-0482">Metalloprotease</keyword>
<dbReference type="InterPro" id="IPR001478">
    <property type="entry name" value="PDZ"/>
</dbReference>
<dbReference type="CDD" id="cd06163">
    <property type="entry name" value="S2P-M50_PDZ_RseP-like"/>
    <property type="match status" value="2"/>
</dbReference>
<evidence type="ECO:0000256" key="10">
    <source>
        <dbReference type="ARBA" id="ARBA00023136"/>
    </source>
</evidence>
<evidence type="ECO:0000259" key="12">
    <source>
        <dbReference type="SMART" id="SM00228"/>
    </source>
</evidence>
<gene>
    <name evidence="13" type="ORF">AZH43_05340</name>
</gene>
<dbReference type="NCBIfam" id="TIGR00054">
    <property type="entry name" value="RIP metalloprotease RseP"/>
    <property type="match status" value="1"/>
</dbReference>
<feature type="domain" description="PDZ" evidence="12">
    <location>
        <begin position="209"/>
        <end position="278"/>
    </location>
</feature>
<keyword evidence="14" id="KW-1185">Reference proteome</keyword>
<feature type="transmembrane region" description="Helical" evidence="11">
    <location>
        <begin position="424"/>
        <end position="445"/>
    </location>
</feature>
<evidence type="ECO:0000256" key="6">
    <source>
        <dbReference type="ARBA" id="ARBA00022801"/>
    </source>
</evidence>
<evidence type="ECO:0000256" key="1">
    <source>
        <dbReference type="ARBA" id="ARBA00001947"/>
    </source>
</evidence>
<sequence length="451" mass="49278">MNALFIILAAIFLLGPLIAIHEFGHYIVARKLGVKVLVYSIGFGPTLLKWTSKKSGIQYQLSALPLGGYVKMLDEREGDVPEKDLPYAFNRQNPWKRIAIVAAGPLINLAFAVVLFWILLLPAQEQLNTRVGKVLPNSPAAAVQMHEGDKITAIDGMQVSTWERLNFALVDRVGETGSIAVAADRAGETKNFNLPIQNFLKDQSQSPLEALGFIPYRPHLPAVISKLTDDGAAVRQGMKAGDQIVAIDGVKMNEWFDVVQVVQASPEKLLKIDVLRNKQLIHLEVMPQGKQDNMGKVTGVLGVQSDPGKVTIPAEFKQTIQYSPVEAFTMAVDKTGQISSMILNSIVKMVRGLIGLDNLSGPITIAKVAGQSAEMGWQTFISFMALMSVSLGILNLLPIPMLDGGHLVYYLVELIRGKPVSEQIQLVGLKIGMVLLGSMMLLALFNDFMRL</sequence>
<reference evidence="13 14" key="1">
    <citation type="submission" date="2016-03" db="EMBL/GenBank/DDBJ databases">
        <title>Acinetobacter genomospecies 28 strain ANC 4149.</title>
        <authorList>
            <person name="Radolfova-Krizova L."/>
            <person name="Nemec A."/>
        </authorList>
    </citation>
    <scope>NUCLEOTIDE SEQUENCE [LARGE SCALE GENOMIC DNA]</scope>
    <source>
        <strain evidence="13 14">ANC 4149</strain>
    </source>
</reference>
<proteinExistence type="inferred from homology"/>
<keyword evidence="4 13" id="KW-0645">Protease</keyword>